<protein>
    <submittedName>
        <fullName evidence="2">Uncharacterized protein</fullName>
    </submittedName>
</protein>
<sequence length="179" mass="19669">MDAPQLSTRASLALASLTSQLSHLESQQTALLTSMSLTAGSLSSLPNFTEVAPTMQQIPTYTAKLARLRRIMAQQQQEVENLKRRALEAGKRRREHTVKLREREKEEAERDRSVLRAKHVEEGRDTPQIDDNFGPSEIPSGDAGRATPSSVSSGRSGTPVQGAVKIVKKKKKARKAEIA</sequence>
<dbReference type="OMA" id="KEWDKGL"/>
<feature type="region of interest" description="Disordered" evidence="1">
    <location>
        <begin position="90"/>
        <end position="179"/>
    </location>
</feature>
<evidence type="ECO:0000256" key="1">
    <source>
        <dbReference type="SAM" id="MobiDB-lite"/>
    </source>
</evidence>
<feature type="compositionally biased region" description="Basic residues" evidence="1">
    <location>
        <begin position="166"/>
        <end position="179"/>
    </location>
</feature>
<feature type="compositionally biased region" description="Polar residues" evidence="1">
    <location>
        <begin position="147"/>
        <end position="159"/>
    </location>
</feature>
<reference evidence="2 3" key="1">
    <citation type="journal article" date="2013" name="PLoS Genet.">
        <title>The genome and development-dependent transcriptomes of Pyronema confluens: a window into fungal evolution.</title>
        <authorList>
            <person name="Traeger S."/>
            <person name="Altegoer F."/>
            <person name="Freitag M."/>
            <person name="Gabaldon T."/>
            <person name="Kempken F."/>
            <person name="Kumar A."/>
            <person name="Marcet-Houben M."/>
            <person name="Poggeler S."/>
            <person name="Stajich J.E."/>
            <person name="Nowrousian M."/>
        </authorList>
    </citation>
    <scope>NUCLEOTIDE SEQUENCE [LARGE SCALE GENOMIC DNA]</scope>
    <source>
        <strain evidence="3">CBS 100304</strain>
        <tissue evidence="2">Vegetative mycelium</tissue>
    </source>
</reference>
<evidence type="ECO:0000313" key="2">
    <source>
        <dbReference type="EMBL" id="CCX32385.1"/>
    </source>
</evidence>
<dbReference type="AlphaFoldDB" id="U4LSP6"/>
<evidence type="ECO:0000313" key="3">
    <source>
        <dbReference type="Proteomes" id="UP000018144"/>
    </source>
</evidence>
<keyword evidence="3" id="KW-1185">Reference proteome</keyword>
<dbReference type="EMBL" id="HF935844">
    <property type="protein sequence ID" value="CCX32385.1"/>
    <property type="molecule type" value="Genomic_DNA"/>
</dbReference>
<gene>
    <name evidence="2" type="ORF">PCON_13034</name>
</gene>
<proteinExistence type="predicted"/>
<dbReference type="InterPro" id="IPR028119">
    <property type="entry name" value="Snapin/Pallidin/Snn1"/>
</dbReference>
<accession>U4LSP6</accession>
<dbReference type="eggNOG" id="ENOG502TB9N">
    <property type="taxonomic scope" value="Eukaryota"/>
</dbReference>
<dbReference type="Pfam" id="PF14712">
    <property type="entry name" value="Snapin_Pallidin"/>
    <property type="match status" value="1"/>
</dbReference>
<dbReference type="OrthoDB" id="5429355at2759"/>
<feature type="compositionally biased region" description="Basic and acidic residues" evidence="1">
    <location>
        <begin position="97"/>
        <end position="127"/>
    </location>
</feature>
<name>U4LSP6_PYROM</name>
<organism evidence="2 3">
    <name type="scientific">Pyronema omphalodes (strain CBS 100304)</name>
    <name type="common">Pyronema confluens</name>
    <dbReference type="NCBI Taxonomy" id="1076935"/>
    <lineage>
        <taxon>Eukaryota</taxon>
        <taxon>Fungi</taxon>
        <taxon>Dikarya</taxon>
        <taxon>Ascomycota</taxon>
        <taxon>Pezizomycotina</taxon>
        <taxon>Pezizomycetes</taxon>
        <taxon>Pezizales</taxon>
        <taxon>Pyronemataceae</taxon>
        <taxon>Pyronema</taxon>
    </lineage>
</organism>
<dbReference type="Proteomes" id="UP000018144">
    <property type="component" value="Unassembled WGS sequence"/>
</dbReference>